<evidence type="ECO:0000259" key="1">
    <source>
        <dbReference type="Pfam" id="PF13358"/>
    </source>
</evidence>
<reference evidence="2 3" key="1">
    <citation type="submission" date="2019-06" db="EMBL/GenBank/DDBJ databases">
        <title>Genomics analysis of Aphanomyces spp. identifies a new class of oomycete effector associated with host adaptation.</title>
        <authorList>
            <person name="Gaulin E."/>
        </authorList>
    </citation>
    <scope>NUCLEOTIDE SEQUENCE [LARGE SCALE GENOMIC DNA]</scope>
    <source>
        <strain evidence="2 3">E</strain>
    </source>
</reference>
<feature type="domain" description="Tc1-like transposase DDE" evidence="1">
    <location>
        <begin position="39"/>
        <end position="177"/>
    </location>
</feature>
<gene>
    <name evidence="2" type="ORF">AaE_007770</name>
</gene>
<accession>A0A6A5ADM1</accession>
<sequence>MIFNYVKRNATPSLTEEHKHVRLNFALEHLNKPPAWTMVICSDEIKFNLDGPDGLQHYWRDLRHEHETYLSRKFGGKSVMVWGAFSSAGLSELAFLEGNQNADKYIWTLQDYLFPFAHDAYSDDILFQQDTASIHRAKATMEFLREQKVTVFAHPVLFPDLNPIENLWGIVVREVYKDKTAINLAWAKIDPVTIQNLVESMPRRCTGVVVAMNGGMTKY</sequence>
<dbReference type="Pfam" id="PF13358">
    <property type="entry name" value="DDE_3"/>
    <property type="match status" value="1"/>
</dbReference>
<dbReference type="Proteomes" id="UP000469452">
    <property type="component" value="Unassembled WGS sequence"/>
</dbReference>
<dbReference type="PANTHER" id="PTHR23022:SF129">
    <property type="entry name" value="TRANSPOSABLE ELEMENT TC3 TRANSPOSASE"/>
    <property type="match status" value="1"/>
</dbReference>
<dbReference type="EMBL" id="VJMI01013623">
    <property type="protein sequence ID" value="KAF0747310.1"/>
    <property type="molecule type" value="Genomic_DNA"/>
</dbReference>
<proteinExistence type="predicted"/>
<dbReference type="VEuPathDB" id="FungiDB:H257_14797"/>
<comment type="caution">
    <text evidence="2">The sequence shown here is derived from an EMBL/GenBank/DDBJ whole genome shotgun (WGS) entry which is preliminary data.</text>
</comment>
<dbReference type="InterPro" id="IPR052338">
    <property type="entry name" value="Transposase_5"/>
</dbReference>
<name>A0A6A5ADM1_APHAT</name>
<dbReference type="PANTHER" id="PTHR23022">
    <property type="entry name" value="TRANSPOSABLE ELEMENT-RELATED"/>
    <property type="match status" value="1"/>
</dbReference>
<evidence type="ECO:0000313" key="3">
    <source>
        <dbReference type="Proteomes" id="UP000469452"/>
    </source>
</evidence>
<evidence type="ECO:0000313" key="2">
    <source>
        <dbReference type="EMBL" id="KAF0747310.1"/>
    </source>
</evidence>
<dbReference type="GO" id="GO:0003676">
    <property type="term" value="F:nucleic acid binding"/>
    <property type="evidence" value="ECO:0007669"/>
    <property type="project" value="InterPro"/>
</dbReference>
<organism evidence="2 3">
    <name type="scientific">Aphanomyces astaci</name>
    <name type="common">Crayfish plague agent</name>
    <dbReference type="NCBI Taxonomy" id="112090"/>
    <lineage>
        <taxon>Eukaryota</taxon>
        <taxon>Sar</taxon>
        <taxon>Stramenopiles</taxon>
        <taxon>Oomycota</taxon>
        <taxon>Saprolegniomycetes</taxon>
        <taxon>Saprolegniales</taxon>
        <taxon>Verrucalvaceae</taxon>
        <taxon>Aphanomyces</taxon>
    </lineage>
</organism>
<dbReference type="AlphaFoldDB" id="A0A6A5ADM1"/>
<protein>
    <recommendedName>
        <fullName evidence="1">Tc1-like transposase DDE domain-containing protein</fullName>
    </recommendedName>
</protein>
<dbReference type="InterPro" id="IPR036397">
    <property type="entry name" value="RNaseH_sf"/>
</dbReference>
<dbReference type="InterPro" id="IPR038717">
    <property type="entry name" value="Tc1-like_DDE_dom"/>
</dbReference>
<dbReference type="Gene3D" id="3.30.420.10">
    <property type="entry name" value="Ribonuclease H-like superfamily/Ribonuclease H"/>
    <property type="match status" value="1"/>
</dbReference>